<feature type="domain" description="SLBB" evidence="17">
    <location>
        <begin position="188"/>
        <end position="255"/>
    </location>
</feature>
<proteinExistence type="inferred from homology"/>
<dbReference type="GO" id="GO:0015159">
    <property type="term" value="F:polysaccharide transmembrane transporter activity"/>
    <property type="evidence" value="ECO:0007669"/>
    <property type="project" value="InterPro"/>
</dbReference>
<sequence length="381" mass="39819">MTNKGLLRGVVLSTLALLLAGCAIPRGAALQSEVVGIRPVTGEITLDPNGGYAVYPVTSESLPVIAQWPAITLENDSSRLSWLRRQPQTPSVIIAAGDTVNVTVWDNGQNSLLVGEGGRLAQLQGVVVSPSGTLNLPYLGDVEVGGLSTDAARTRIEQLYAQTLPSVQVQMNVTPGRSNAVNLVSGMNAPGIYPMVDRDMTVLAAISQAGGVAPTLVNPQVRLMRGSNVYGIQLSRLLAEPALDTTLRGGDRIMVMPESRSFLSLGATGQQARIVFPEEKVTALGAISLMGGVSAERADLSGILVLRNYAANAVRADGTSGPPNQRMIFALDLTSADGLFSAGQFQIMPNDVVYGTESPLTSTRTVIGMIGSLVGVANSVQ</sequence>
<evidence type="ECO:0000256" key="4">
    <source>
        <dbReference type="ARBA" id="ARBA00022452"/>
    </source>
</evidence>
<evidence type="ECO:0000256" key="1">
    <source>
        <dbReference type="ARBA" id="ARBA00004571"/>
    </source>
</evidence>
<dbReference type="PANTHER" id="PTHR33619:SF3">
    <property type="entry name" value="POLYSACCHARIDE EXPORT PROTEIN GFCE-RELATED"/>
    <property type="match status" value="1"/>
</dbReference>
<gene>
    <name evidence="18" type="primary">wza</name>
    <name evidence="18" type="ORF">BVG79_02141</name>
</gene>
<dbReference type="Pfam" id="PF02563">
    <property type="entry name" value="Poly_export"/>
    <property type="match status" value="1"/>
</dbReference>
<evidence type="ECO:0000256" key="6">
    <source>
        <dbReference type="ARBA" id="ARBA00022692"/>
    </source>
</evidence>
<dbReference type="AlphaFoldDB" id="A0A1W6P266"/>
<keyword evidence="7 15" id="KW-0732">Signal</keyword>
<dbReference type="GO" id="GO:0046930">
    <property type="term" value="C:pore complex"/>
    <property type="evidence" value="ECO:0007669"/>
    <property type="project" value="UniProtKB-KW"/>
</dbReference>
<evidence type="ECO:0000313" key="19">
    <source>
        <dbReference type="Proteomes" id="UP000242447"/>
    </source>
</evidence>
<dbReference type="OrthoDB" id="7198507at2"/>
<dbReference type="RefSeq" id="WP_085786875.1">
    <property type="nucleotide sequence ID" value="NZ_CP019937.1"/>
</dbReference>
<dbReference type="EMBL" id="CP019937">
    <property type="protein sequence ID" value="ARO15481.1"/>
    <property type="molecule type" value="Genomic_DNA"/>
</dbReference>
<dbReference type="InterPro" id="IPR049712">
    <property type="entry name" value="Poly_export"/>
</dbReference>
<evidence type="ECO:0000256" key="7">
    <source>
        <dbReference type="ARBA" id="ARBA00022729"/>
    </source>
</evidence>
<evidence type="ECO:0000256" key="11">
    <source>
        <dbReference type="ARBA" id="ARBA00023136"/>
    </source>
</evidence>
<evidence type="ECO:0000256" key="9">
    <source>
        <dbReference type="ARBA" id="ARBA00023065"/>
    </source>
</evidence>
<evidence type="ECO:0000256" key="3">
    <source>
        <dbReference type="ARBA" id="ARBA00022448"/>
    </source>
</evidence>
<evidence type="ECO:0000256" key="2">
    <source>
        <dbReference type="ARBA" id="ARBA00009450"/>
    </source>
</evidence>
<reference evidence="18 19" key="1">
    <citation type="submission" date="2017-02" db="EMBL/GenBank/DDBJ databases">
        <title>Ketogulonicigenium robustum SPU B003 Genome sequencing and assembly.</title>
        <authorList>
            <person name="Li Y."/>
            <person name="Liu L."/>
            <person name="Wang C."/>
            <person name="Zhang M."/>
            <person name="Zhang T."/>
            <person name="Zhang Y."/>
        </authorList>
    </citation>
    <scope>NUCLEOTIDE SEQUENCE [LARGE SCALE GENOMIC DNA]</scope>
    <source>
        <strain evidence="18 19">SPU_B003</strain>
    </source>
</reference>
<keyword evidence="8" id="KW-0625">Polysaccharide transport</keyword>
<feature type="chain" id="PRO_5012258538" evidence="15">
    <location>
        <begin position="29"/>
        <end position="381"/>
    </location>
</feature>
<organism evidence="18 19">
    <name type="scientific">Ketogulonicigenium robustum</name>
    <dbReference type="NCBI Taxonomy" id="92947"/>
    <lineage>
        <taxon>Bacteria</taxon>
        <taxon>Pseudomonadati</taxon>
        <taxon>Pseudomonadota</taxon>
        <taxon>Alphaproteobacteria</taxon>
        <taxon>Rhodobacterales</taxon>
        <taxon>Roseobacteraceae</taxon>
        <taxon>Ketogulonicigenium</taxon>
    </lineage>
</organism>
<keyword evidence="4" id="KW-1134">Transmembrane beta strand</keyword>
<keyword evidence="14" id="KW-0449">Lipoprotein</keyword>
<keyword evidence="9" id="KW-0406">Ion transport</keyword>
<keyword evidence="12" id="KW-0564">Palmitate</keyword>
<dbReference type="GO" id="GO:0015288">
    <property type="term" value="F:porin activity"/>
    <property type="evidence" value="ECO:0007669"/>
    <property type="project" value="UniProtKB-KW"/>
</dbReference>
<name>A0A1W6P266_9RHOB</name>
<dbReference type="InterPro" id="IPR003715">
    <property type="entry name" value="Poly_export_N"/>
</dbReference>
<keyword evidence="19" id="KW-1185">Reference proteome</keyword>
<dbReference type="Proteomes" id="UP000242447">
    <property type="component" value="Chromosome"/>
</dbReference>
<dbReference type="Gene3D" id="3.10.560.10">
    <property type="entry name" value="Outer membrane lipoprotein wza domain like"/>
    <property type="match status" value="2"/>
</dbReference>
<evidence type="ECO:0000256" key="10">
    <source>
        <dbReference type="ARBA" id="ARBA00023114"/>
    </source>
</evidence>
<dbReference type="Gene3D" id="3.30.1950.10">
    <property type="entry name" value="wza like domain"/>
    <property type="match status" value="1"/>
</dbReference>
<dbReference type="PROSITE" id="PS51257">
    <property type="entry name" value="PROKAR_LIPOPROTEIN"/>
    <property type="match status" value="1"/>
</dbReference>
<evidence type="ECO:0000313" key="18">
    <source>
        <dbReference type="EMBL" id="ARO15481.1"/>
    </source>
</evidence>
<keyword evidence="5" id="KW-0762">Sugar transport</keyword>
<evidence type="ECO:0000259" key="17">
    <source>
        <dbReference type="Pfam" id="PF22461"/>
    </source>
</evidence>
<feature type="signal peptide" evidence="15">
    <location>
        <begin position="1"/>
        <end position="28"/>
    </location>
</feature>
<evidence type="ECO:0000256" key="5">
    <source>
        <dbReference type="ARBA" id="ARBA00022597"/>
    </source>
</evidence>
<dbReference type="GO" id="GO:0009279">
    <property type="term" value="C:cell outer membrane"/>
    <property type="evidence" value="ECO:0007669"/>
    <property type="project" value="UniProtKB-SubCell"/>
</dbReference>
<protein>
    <submittedName>
        <fullName evidence="18">Polysaccharide biosynthesis/export protein</fullName>
    </submittedName>
</protein>
<keyword evidence="11" id="KW-0472">Membrane</keyword>
<keyword evidence="10" id="KW-0626">Porin</keyword>
<dbReference type="STRING" id="92947.BVG79_02141"/>
<evidence type="ECO:0000256" key="8">
    <source>
        <dbReference type="ARBA" id="ARBA00023047"/>
    </source>
</evidence>
<keyword evidence="13" id="KW-0998">Cell outer membrane</keyword>
<keyword evidence="3" id="KW-0813">Transport</keyword>
<evidence type="ECO:0000256" key="12">
    <source>
        <dbReference type="ARBA" id="ARBA00023139"/>
    </source>
</evidence>
<evidence type="ECO:0000256" key="14">
    <source>
        <dbReference type="ARBA" id="ARBA00023288"/>
    </source>
</evidence>
<comment type="subcellular location">
    <subcellularLocation>
        <location evidence="1">Cell outer membrane</location>
        <topology evidence="1">Multi-pass membrane protein</topology>
    </subcellularLocation>
</comment>
<keyword evidence="6" id="KW-0812">Transmembrane</keyword>
<dbReference type="GO" id="GO:0006811">
    <property type="term" value="P:monoatomic ion transport"/>
    <property type="evidence" value="ECO:0007669"/>
    <property type="project" value="UniProtKB-KW"/>
</dbReference>
<feature type="domain" description="Polysaccharide export protein N-terminal" evidence="16">
    <location>
        <begin position="87"/>
        <end position="173"/>
    </location>
</feature>
<dbReference type="InterPro" id="IPR054765">
    <property type="entry name" value="SLBB_dom"/>
</dbReference>
<dbReference type="KEGG" id="kro:BVG79_02141"/>
<dbReference type="Pfam" id="PF22461">
    <property type="entry name" value="SLBB_2"/>
    <property type="match status" value="1"/>
</dbReference>
<accession>A0A1W6P266</accession>
<evidence type="ECO:0000256" key="15">
    <source>
        <dbReference type="SAM" id="SignalP"/>
    </source>
</evidence>
<comment type="similarity">
    <text evidence="2">Belongs to the BexD/CtrA/VexA family.</text>
</comment>
<dbReference type="PANTHER" id="PTHR33619">
    <property type="entry name" value="POLYSACCHARIDE EXPORT PROTEIN GFCE-RELATED"/>
    <property type="match status" value="1"/>
</dbReference>
<evidence type="ECO:0000256" key="13">
    <source>
        <dbReference type="ARBA" id="ARBA00023237"/>
    </source>
</evidence>
<evidence type="ECO:0000259" key="16">
    <source>
        <dbReference type="Pfam" id="PF02563"/>
    </source>
</evidence>